<feature type="region of interest" description="Disordered" evidence="1">
    <location>
        <begin position="200"/>
        <end position="233"/>
    </location>
</feature>
<evidence type="ECO:0000313" key="3">
    <source>
        <dbReference type="Proteomes" id="UP000054770"/>
    </source>
</evidence>
<sequence>MRRMSRLRCWMAAGPSEVTNCALRQRWRVLSSTPRLASLEGRRQCIERLSFSTNSREEQIAERGSVLIEYRQYMLYSLLRGANLECTLTDVAPARSPAIMRYDEHILTEDRSGLVVDGTRSVIRAASGVPEPHGVRNDGYAGANATDVRISHDMGHRMGQIIRERVEDHFGWGKTIERIRQTIWRGISRVDHECQERCNESRRRDNEQRGCFKHVHRPQKPPDKLSVNRGPTS</sequence>
<organism evidence="2 3">
    <name type="scientific">Caballeronia choica</name>
    <dbReference type="NCBI Taxonomy" id="326476"/>
    <lineage>
        <taxon>Bacteria</taxon>
        <taxon>Pseudomonadati</taxon>
        <taxon>Pseudomonadota</taxon>
        <taxon>Betaproteobacteria</taxon>
        <taxon>Burkholderiales</taxon>
        <taxon>Burkholderiaceae</taxon>
        <taxon>Caballeronia</taxon>
    </lineage>
</organism>
<dbReference type="AlphaFoldDB" id="A0A158ITM0"/>
<evidence type="ECO:0000256" key="1">
    <source>
        <dbReference type="SAM" id="MobiDB-lite"/>
    </source>
</evidence>
<accession>A0A158ITM0</accession>
<proteinExistence type="predicted"/>
<comment type="caution">
    <text evidence="2">The sequence shown here is derived from an EMBL/GenBank/DDBJ whole genome shotgun (WGS) entry which is preliminary data.</text>
</comment>
<protein>
    <submittedName>
        <fullName evidence="2">Uncharacterized protein</fullName>
    </submittedName>
</protein>
<name>A0A158ITM0_9BURK</name>
<gene>
    <name evidence="2" type="ORF">AWB68_02982</name>
</gene>
<reference evidence="2" key="1">
    <citation type="submission" date="2016-01" db="EMBL/GenBank/DDBJ databases">
        <authorList>
            <person name="Peeters C."/>
        </authorList>
    </citation>
    <scope>NUCLEOTIDE SEQUENCE [LARGE SCALE GENOMIC DNA]</scope>
    <source>
        <strain evidence="2">LMG 22940</strain>
    </source>
</reference>
<evidence type="ECO:0000313" key="2">
    <source>
        <dbReference type="EMBL" id="SAL59391.1"/>
    </source>
</evidence>
<dbReference type="EMBL" id="FCON02000027">
    <property type="protein sequence ID" value="SAL59391.1"/>
    <property type="molecule type" value="Genomic_DNA"/>
</dbReference>
<dbReference type="Proteomes" id="UP000054770">
    <property type="component" value="Unassembled WGS sequence"/>
</dbReference>
<feature type="compositionally biased region" description="Basic and acidic residues" evidence="1">
    <location>
        <begin position="200"/>
        <end position="210"/>
    </location>
</feature>
<keyword evidence="3" id="KW-1185">Reference proteome</keyword>